<evidence type="ECO:0000256" key="1">
    <source>
        <dbReference type="ARBA" id="ARBA00010458"/>
    </source>
</evidence>
<dbReference type="GO" id="GO:0006637">
    <property type="term" value="P:acyl-CoA metabolic process"/>
    <property type="evidence" value="ECO:0007669"/>
    <property type="project" value="TreeGrafter"/>
</dbReference>
<dbReference type="PANTHER" id="PTHR12655:SF8">
    <property type="entry name" value="HOTDOG ACOT-TYPE DOMAIN-CONTAINING PROTEIN"/>
    <property type="match status" value="1"/>
</dbReference>
<feature type="domain" description="HotDog ACOT-type" evidence="5">
    <location>
        <begin position="123"/>
        <end position="256"/>
    </location>
</feature>
<protein>
    <recommendedName>
        <fullName evidence="5">HotDog ACOT-type domain-containing protein</fullName>
    </recommendedName>
</protein>
<dbReference type="CDD" id="cd03442">
    <property type="entry name" value="BFIT_BACH"/>
    <property type="match status" value="1"/>
</dbReference>
<keyword evidence="4" id="KW-0809">Transit peptide</keyword>
<gene>
    <name evidence="6" type="ORF">CYMTET_14801</name>
</gene>
<name>A0AAE0LA04_9CHLO</name>
<keyword evidence="2" id="KW-0677">Repeat</keyword>
<dbReference type="Gene3D" id="3.10.129.10">
    <property type="entry name" value="Hotdog Thioesterase"/>
    <property type="match status" value="2"/>
</dbReference>
<organism evidence="6 7">
    <name type="scientific">Cymbomonas tetramitiformis</name>
    <dbReference type="NCBI Taxonomy" id="36881"/>
    <lineage>
        <taxon>Eukaryota</taxon>
        <taxon>Viridiplantae</taxon>
        <taxon>Chlorophyta</taxon>
        <taxon>Pyramimonadophyceae</taxon>
        <taxon>Pyramimonadales</taxon>
        <taxon>Pyramimonadaceae</taxon>
        <taxon>Cymbomonas</taxon>
    </lineage>
</organism>
<dbReference type="AlphaFoldDB" id="A0AAE0LA04"/>
<evidence type="ECO:0000256" key="4">
    <source>
        <dbReference type="ARBA" id="ARBA00022946"/>
    </source>
</evidence>
<dbReference type="SUPFAM" id="SSF54637">
    <property type="entry name" value="Thioesterase/thiol ester dehydrase-isomerase"/>
    <property type="match status" value="2"/>
</dbReference>
<sequence length="624" mass="70315">MLSGCVRVARSFVPLCARQMDFPGLRPEHWMFAQCKRQALVSQFLCHQGQIESYGSKSAGVKELTSIPLEQFDVYLPYISEISDRVNRRVTSLLVSASKNAQNTLQLQQQAGLDGGPPSANQLPPSASYLEVVYPFAESIKLRDIYRLFQTDRPRFGLLLEDMDIIAADVCWRHMVSGGCHDSMLTLVTAAVDRIKWIGKISLLQDLKICGQVTWSGKSSIEVLLRVYQQQSAAEVPTTEVYIGEARFVMVARDKNNEGGFAVPPVVPVTEEDQRLYEMGEENQRRRRAFRGLSLQRCIPTPEELEAVHSLYAQTGLGVSMWDRAALGKMDVNVASMSSTTRSSVVVMHSQLRNSNYFMFGGYLLNEARHGSYASPFLVMGALPRMALEALCWGVHHTNLVYRCHVFQVGAVPSPGGRRAFSRWALSSEPPIHLRIERHQVARGHIPVRYHLGVLYLPRRPPPAPLWLLPGVHPTAAQWPRQTLHADWALLHRVLACPDNGLVSEVAREDIMQCRHQRAFSSAWATAYAYIGGEPSINEVYDVSFLDRVPIGAIMDFRSKIVYTLDNKMWVHVEAVLLENGAFRVTNEYCFEFSSNEGEVRTVVPETYAEAMQYIYGMRYSKLE</sequence>
<dbReference type="GO" id="GO:0047617">
    <property type="term" value="F:fatty acyl-CoA hydrolase activity"/>
    <property type="evidence" value="ECO:0007669"/>
    <property type="project" value="TreeGrafter"/>
</dbReference>
<evidence type="ECO:0000259" key="5">
    <source>
        <dbReference type="PROSITE" id="PS51770"/>
    </source>
</evidence>
<keyword evidence="3" id="KW-0378">Hydrolase</keyword>
<accession>A0AAE0LA04</accession>
<dbReference type="PROSITE" id="PS51770">
    <property type="entry name" value="HOTDOG_ACOT"/>
    <property type="match status" value="1"/>
</dbReference>
<evidence type="ECO:0000256" key="3">
    <source>
        <dbReference type="ARBA" id="ARBA00022801"/>
    </source>
</evidence>
<comment type="caution">
    <text evidence="6">The sequence shown here is derived from an EMBL/GenBank/DDBJ whole genome shotgun (WGS) entry which is preliminary data.</text>
</comment>
<dbReference type="InterPro" id="IPR033120">
    <property type="entry name" value="HOTDOG_ACOT"/>
</dbReference>
<dbReference type="EMBL" id="LGRX02006224">
    <property type="protein sequence ID" value="KAK3277174.1"/>
    <property type="molecule type" value="Genomic_DNA"/>
</dbReference>
<dbReference type="PANTHER" id="PTHR12655">
    <property type="entry name" value="ACYL-COA THIOESTERASE"/>
    <property type="match status" value="1"/>
</dbReference>
<dbReference type="Proteomes" id="UP001190700">
    <property type="component" value="Unassembled WGS sequence"/>
</dbReference>
<reference evidence="6 7" key="1">
    <citation type="journal article" date="2015" name="Genome Biol. Evol.">
        <title>Comparative Genomics of a Bacterivorous Green Alga Reveals Evolutionary Causalities and Consequences of Phago-Mixotrophic Mode of Nutrition.</title>
        <authorList>
            <person name="Burns J.A."/>
            <person name="Paasch A."/>
            <person name="Narechania A."/>
            <person name="Kim E."/>
        </authorList>
    </citation>
    <scope>NUCLEOTIDE SEQUENCE [LARGE SCALE GENOMIC DNA]</scope>
    <source>
        <strain evidence="6 7">PLY_AMNH</strain>
    </source>
</reference>
<evidence type="ECO:0000313" key="6">
    <source>
        <dbReference type="EMBL" id="KAK3277174.1"/>
    </source>
</evidence>
<proteinExistence type="inferred from homology"/>
<evidence type="ECO:0000313" key="7">
    <source>
        <dbReference type="Proteomes" id="UP001190700"/>
    </source>
</evidence>
<evidence type="ECO:0000256" key="2">
    <source>
        <dbReference type="ARBA" id="ARBA00022737"/>
    </source>
</evidence>
<dbReference type="InterPro" id="IPR029069">
    <property type="entry name" value="HotDog_dom_sf"/>
</dbReference>
<keyword evidence="7" id="KW-1185">Reference proteome</keyword>
<comment type="similarity">
    <text evidence="1">Belongs to the acyl coenzyme A hydrolase family.</text>
</comment>